<dbReference type="CDD" id="cd02037">
    <property type="entry name" value="Mrp_NBP35"/>
    <property type="match status" value="1"/>
</dbReference>
<dbReference type="FunFam" id="3.40.50.300:FF:001119">
    <property type="entry name" value="Iron-sulfur cluster carrier protein"/>
    <property type="match status" value="1"/>
</dbReference>
<keyword evidence="7 8" id="KW-0411">Iron-sulfur</keyword>
<keyword evidence="6 8" id="KW-0408">Iron</keyword>
<dbReference type="GO" id="GO:0005524">
    <property type="term" value="F:ATP binding"/>
    <property type="evidence" value="ECO:0007669"/>
    <property type="project" value="UniProtKB-UniRule"/>
</dbReference>
<dbReference type="Pfam" id="PF01883">
    <property type="entry name" value="FeS_assembly_P"/>
    <property type="match status" value="1"/>
</dbReference>
<evidence type="ECO:0000259" key="9">
    <source>
        <dbReference type="Pfam" id="PF01883"/>
    </source>
</evidence>
<sequence length="364" mass="38612">MSEVLDVNTILEVLRPVQDPELRKSLVELNMIRNVKVDAGNVSFTLVLTTPACPLREFIVEDCQKAVKKLPGVTDVKVEVTAETPQQKSLPDRTGIAGVKNILAVSSGKGGVGKSTVAVNVAVALAQTGAKVGMIDADIYGPNVPTMLGLTEAKVMVRQTEQGEILEPAFNHGVKMVSMGFLIDKDQPVIWRGPMLNGIIRQFLYQVEWGELDYLIVDMPPGTGDAQLTLAQAVPMAGAVIVTTPQTVALLDSRKGLKMFQQMGVPVLGIVENMSYFIPPDLPDTPNGTLRERQYDIFGSGGGEKTAAELGIPLLGCIPLEIALREGGDRGIPIVAANPDSASAQALKQIAGQIAAKVSVAALA</sequence>
<dbReference type="Gene3D" id="3.30.300.130">
    <property type="entry name" value="Fe-S cluster assembly (FSCA)"/>
    <property type="match status" value="1"/>
</dbReference>
<dbReference type="RefSeq" id="WP_073596605.1">
    <property type="nucleotide sequence ID" value="NZ_MRCE01000042.1"/>
</dbReference>
<evidence type="ECO:0000256" key="6">
    <source>
        <dbReference type="ARBA" id="ARBA00023004"/>
    </source>
</evidence>
<proteinExistence type="inferred from homology"/>
<dbReference type="Gene3D" id="3.40.50.300">
    <property type="entry name" value="P-loop containing nucleotide triphosphate hydrolases"/>
    <property type="match status" value="1"/>
</dbReference>
<dbReference type="STRING" id="454136.NIES2119_27085"/>
<name>A0A1U7I719_9CYAN</name>
<dbReference type="FunFam" id="3.30.300.130:FF:000020">
    <property type="entry name" value="Iron-sulfur cluster carrier protein"/>
    <property type="match status" value="1"/>
</dbReference>
<evidence type="ECO:0000256" key="1">
    <source>
        <dbReference type="ARBA" id="ARBA00007352"/>
    </source>
</evidence>
<dbReference type="InterPro" id="IPR000808">
    <property type="entry name" value="Mrp-like_CS"/>
</dbReference>
<dbReference type="InterPro" id="IPR027417">
    <property type="entry name" value="P-loop_NTPase"/>
</dbReference>
<evidence type="ECO:0000256" key="4">
    <source>
        <dbReference type="ARBA" id="ARBA00022741"/>
    </source>
</evidence>
<dbReference type="GO" id="GO:0016887">
    <property type="term" value="F:ATP hydrolysis activity"/>
    <property type="evidence" value="ECO:0007669"/>
    <property type="project" value="UniProtKB-UniRule"/>
</dbReference>
<dbReference type="PROSITE" id="PS01215">
    <property type="entry name" value="MRP"/>
    <property type="match status" value="1"/>
</dbReference>
<evidence type="ECO:0000256" key="7">
    <source>
        <dbReference type="ARBA" id="ARBA00023014"/>
    </source>
</evidence>
<evidence type="ECO:0000256" key="8">
    <source>
        <dbReference type="HAMAP-Rule" id="MF_02040"/>
    </source>
</evidence>
<comment type="similarity">
    <text evidence="2">In the C-terminal section; belongs to the Mrp/NBP35 ATP-binding proteins family.</text>
</comment>
<keyword evidence="8" id="KW-0378">Hydrolase</keyword>
<dbReference type="AlphaFoldDB" id="A0A1U7I719"/>
<dbReference type="HAMAP" id="MF_02040">
    <property type="entry name" value="Mrp_NBP35"/>
    <property type="match status" value="1"/>
</dbReference>
<comment type="function">
    <text evidence="8">Binds and transfers iron-sulfur (Fe-S) clusters to target apoproteins. Can hydrolyze ATP.</text>
</comment>
<dbReference type="SUPFAM" id="SSF117916">
    <property type="entry name" value="Fe-S cluster assembly (FSCA) domain-like"/>
    <property type="match status" value="1"/>
</dbReference>
<comment type="caution">
    <text evidence="10">The sequence shown here is derived from an EMBL/GenBank/DDBJ whole genome shotgun (WGS) entry which is preliminary data.</text>
</comment>
<dbReference type="GO" id="GO:0016226">
    <property type="term" value="P:iron-sulfur cluster assembly"/>
    <property type="evidence" value="ECO:0007669"/>
    <property type="project" value="InterPro"/>
</dbReference>
<dbReference type="InterPro" id="IPR002744">
    <property type="entry name" value="MIP18-like"/>
</dbReference>
<dbReference type="InterPro" id="IPR044304">
    <property type="entry name" value="NUBPL-like"/>
</dbReference>
<dbReference type="GO" id="GO:0140663">
    <property type="term" value="F:ATP-dependent FeS chaperone activity"/>
    <property type="evidence" value="ECO:0007669"/>
    <property type="project" value="InterPro"/>
</dbReference>
<keyword evidence="5 8" id="KW-0067">ATP-binding</keyword>
<dbReference type="PANTHER" id="PTHR42961">
    <property type="entry name" value="IRON-SULFUR PROTEIN NUBPL"/>
    <property type="match status" value="1"/>
</dbReference>
<dbReference type="InterPro" id="IPR033756">
    <property type="entry name" value="YlxH/NBP35"/>
</dbReference>
<dbReference type="Pfam" id="PF10609">
    <property type="entry name" value="ParA"/>
    <property type="match status" value="1"/>
</dbReference>
<comment type="subunit">
    <text evidence="8">Homodimer.</text>
</comment>
<comment type="similarity">
    <text evidence="1">In the N-terminal section; belongs to the MIP18 family.</text>
</comment>
<protein>
    <recommendedName>
        <fullName evidence="8">Iron-sulfur cluster carrier protein</fullName>
    </recommendedName>
</protein>
<comment type="similarity">
    <text evidence="8">Belongs to the Mrp/NBP35 ATP-binding proteins family.</text>
</comment>
<dbReference type="SUPFAM" id="SSF52540">
    <property type="entry name" value="P-loop containing nucleoside triphosphate hydrolases"/>
    <property type="match status" value="1"/>
</dbReference>
<feature type="domain" description="MIP18 family-like" evidence="9">
    <location>
        <begin position="9"/>
        <end position="80"/>
    </location>
</feature>
<accession>A0A1U7I719</accession>
<feature type="binding site" evidence="8">
    <location>
        <begin position="108"/>
        <end position="115"/>
    </location>
    <ligand>
        <name>ATP</name>
        <dbReference type="ChEBI" id="CHEBI:30616"/>
    </ligand>
</feature>
<organism evidence="10 11">
    <name type="scientific">[Phormidium ambiguum] IAM M-71</name>
    <dbReference type="NCBI Taxonomy" id="454136"/>
    <lineage>
        <taxon>Bacteria</taxon>
        <taxon>Bacillati</taxon>
        <taxon>Cyanobacteriota</taxon>
        <taxon>Cyanophyceae</taxon>
        <taxon>Oscillatoriophycideae</taxon>
        <taxon>Aerosakkonematales</taxon>
        <taxon>Aerosakkonemataceae</taxon>
        <taxon>Floridanema</taxon>
    </lineage>
</organism>
<dbReference type="InterPro" id="IPR034904">
    <property type="entry name" value="FSCA_dom_sf"/>
</dbReference>
<evidence type="ECO:0000256" key="3">
    <source>
        <dbReference type="ARBA" id="ARBA00022723"/>
    </source>
</evidence>
<evidence type="ECO:0000256" key="5">
    <source>
        <dbReference type="ARBA" id="ARBA00022840"/>
    </source>
</evidence>
<dbReference type="EMBL" id="MRCE01000042">
    <property type="protein sequence ID" value="OKH32173.1"/>
    <property type="molecule type" value="Genomic_DNA"/>
</dbReference>
<reference evidence="10 11" key="1">
    <citation type="submission" date="2016-11" db="EMBL/GenBank/DDBJ databases">
        <title>Draft Genome Sequences of Nine Cyanobacterial Strains from Diverse Habitats.</title>
        <authorList>
            <person name="Zhu T."/>
            <person name="Hou S."/>
            <person name="Lu X."/>
            <person name="Hess W.R."/>
        </authorList>
    </citation>
    <scope>NUCLEOTIDE SEQUENCE [LARGE SCALE GENOMIC DNA]</scope>
    <source>
        <strain evidence="10 11">IAM M-71</strain>
    </source>
</reference>
<evidence type="ECO:0000313" key="10">
    <source>
        <dbReference type="EMBL" id="OKH32173.1"/>
    </source>
</evidence>
<evidence type="ECO:0000256" key="2">
    <source>
        <dbReference type="ARBA" id="ARBA00008205"/>
    </source>
</evidence>
<dbReference type="OrthoDB" id="9809679at2"/>
<dbReference type="Proteomes" id="UP000185860">
    <property type="component" value="Unassembled WGS sequence"/>
</dbReference>
<evidence type="ECO:0000313" key="11">
    <source>
        <dbReference type="Proteomes" id="UP000185860"/>
    </source>
</evidence>
<dbReference type="GO" id="GO:0051539">
    <property type="term" value="F:4 iron, 4 sulfur cluster binding"/>
    <property type="evidence" value="ECO:0007669"/>
    <property type="project" value="TreeGrafter"/>
</dbReference>
<keyword evidence="4 8" id="KW-0547">Nucleotide-binding</keyword>
<dbReference type="InterPro" id="IPR019591">
    <property type="entry name" value="Mrp/NBP35_ATP-bd"/>
</dbReference>
<dbReference type="PANTHER" id="PTHR42961:SF2">
    <property type="entry name" value="IRON-SULFUR PROTEIN NUBPL"/>
    <property type="match status" value="1"/>
</dbReference>
<gene>
    <name evidence="10" type="ORF">NIES2119_27085</name>
</gene>
<dbReference type="GO" id="GO:0046872">
    <property type="term" value="F:metal ion binding"/>
    <property type="evidence" value="ECO:0007669"/>
    <property type="project" value="UniProtKB-KW"/>
</dbReference>
<keyword evidence="3 8" id="KW-0479">Metal-binding</keyword>